<protein>
    <submittedName>
        <fullName evidence="1">Uncharacterized protein</fullName>
    </submittedName>
</protein>
<sequence length="40" mass="4281">MRRVHASSGRHPRMRPRGAAVLWCGRAGAAVRCGPVRPSG</sequence>
<name>A0A7U9HCQ4_STRLI</name>
<gene>
    <name evidence="1" type="ORF">SLI_4681</name>
</gene>
<evidence type="ECO:0000313" key="2">
    <source>
        <dbReference type="Proteomes" id="UP000014062"/>
    </source>
</evidence>
<dbReference type="EMBL" id="CM001889">
    <property type="protein sequence ID" value="EOY49389.1"/>
    <property type="molecule type" value="Genomic_DNA"/>
</dbReference>
<dbReference type="AlphaFoldDB" id="A0A7U9HCQ4"/>
<organism evidence="1 2">
    <name type="scientific">Streptomyces lividans 1326</name>
    <dbReference type="NCBI Taxonomy" id="1200984"/>
    <lineage>
        <taxon>Bacteria</taxon>
        <taxon>Bacillati</taxon>
        <taxon>Actinomycetota</taxon>
        <taxon>Actinomycetes</taxon>
        <taxon>Kitasatosporales</taxon>
        <taxon>Streptomycetaceae</taxon>
        <taxon>Streptomyces</taxon>
    </lineage>
</organism>
<dbReference type="Proteomes" id="UP000014062">
    <property type="component" value="Chromosome"/>
</dbReference>
<evidence type="ECO:0000313" key="1">
    <source>
        <dbReference type="EMBL" id="EOY49389.1"/>
    </source>
</evidence>
<reference evidence="2" key="1">
    <citation type="journal article" date="2013" name="Genome Biol. Evol.">
        <title>The genome sequence of Streptomyces lividans 66 reveals a novel tRNA-dependent peptide biosynthetic system within a metal-related genomic island.</title>
        <authorList>
            <person name="Cruz-Morales P."/>
            <person name="Vijgenboom E."/>
            <person name="Iruegas-Bocardo F."/>
            <person name="Girard G."/>
            <person name="Yanez-Guerra L.A."/>
            <person name="Ramos-Aboites H.E."/>
            <person name="Pernodet J.L."/>
            <person name="Anne J."/>
            <person name="van Wezel G.P."/>
            <person name="Barona-Gomez F."/>
        </authorList>
    </citation>
    <scope>NUCLEOTIDE SEQUENCE [LARGE SCALE GENOMIC DNA]</scope>
    <source>
        <strain evidence="2">1326</strain>
    </source>
</reference>
<accession>A0A7U9HCQ4</accession>
<proteinExistence type="predicted"/>